<dbReference type="Gene3D" id="3.40.50.1000">
    <property type="entry name" value="HAD superfamily/HAD-like"/>
    <property type="match status" value="1"/>
</dbReference>
<dbReference type="EMBL" id="JAPDNT010000006">
    <property type="protein sequence ID" value="MCW3474989.1"/>
    <property type="molecule type" value="Genomic_DNA"/>
</dbReference>
<accession>A0AA41YJP7</accession>
<dbReference type="NCBIfam" id="TIGR01509">
    <property type="entry name" value="HAD-SF-IA-v3"/>
    <property type="match status" value="1"/>
</dbReference>
<dbReference type="SFLD" id="SFLDG01135">
    <property type="entry name" value="C1.5.6:_HAD__Beta-PGM__Phospha"/>
    <property type="match status" value="1"/>
</dbReference>
<dbReference type="PANTHER" id="PTHR18901:SF38">
    <property type="entry name" value="PSEUDOURIDINE-5'-PHOSPHATASE"/>
    <property type="match status" value="1"/>
</dbReference>
<gene>
    <name evidence="1" type="ORF">OL599_10430</name>
</gene>
<evidence type="ECO:0000313" key="1">
    <source>
        <dbReference type="EMBL" id="MCW3474989.1"/>
    </source>
</evidence>
<dbReference type="PANTHER" id="PTHR18901">
    <property type="entry name" value="2-DEOXYGLUCOSE-6-PHOSPHATE PHOSPHATASE 2"/>
    <property type="match status" value="1"/>
</dbReference>
<sequence>MVFPSPVEAVLLDMDGTLLDTEQVYVGAMFGALVELGFAVPDALASAMVGLPGKECMGLLQGHFGAAFRADAFHAAYVAQRTERLRDGIPLKPGVIELLDHLAAAGLPTAVATSSSRSNAETNLGRAGLLARFGAVVTRDDVVQGKPDPALFLKAAAALGRPPGRCVAVEDSHVGVRAAHAAGTMPVMVPDMLPPNEEMRRICVAIAGDLHEVRALLALKVSVD</sequence>
<dbReference type="RefSeq" id="WP_264713672.1">
    <property type="nucleotide sequence ID" value="NZ_JAPDNT010000006.1"/>
</dbReference>
<dbReference type="Proteomes" id="UP001165679">
    <property type="component" value="Unassembled WGS sequence"/>
</dbReference>
<reference evidence="1" key="2">
    <citation type="submission" date="2022-10" db="EMBL/GenBank/DDBJ databases">
        <authorList>
            <person name="Trinh H.N."/>
        </authorList>
    </citation>
    <scope>NUCLEOTIDE SEQUENCE</scope>
    <source>
        <strain evidence="1">RN2-1</strain>
    </source>
</reference>
<dbReference type="PRINTS" id="PR00413">
    <property type="entry name" value="HADHALOGNASE"/>
</dbReference>
<dbReference type="Pfam" id="PF00702">
    <property type="entry name" value="Hydrolase"/>
    <property type="match status" value="1"/>
</dbReference>
<evidence type="ECO:0000313" key="2">
    <source>
        <dbReference type="Proteomes" id="UP001165679"/>
    </source>
</evidence>
<dbReference type="SFLD" id="SFLDG01129">
    <property type="entry name" value="C1.5:_HAD__Beta-PGM__Phosphata"/>
    <property type="match status" value="1"/>
</dbReference>
<keyword evidence="2" id="KW-1185">Reference proteome</keyword>
<dbReference type="InterPro" id="IPR006439">
    <property type="entry name" value="HAD-SF_hydro_IA"/>
</dbReference>
<dbReference type="SFLD" id="SFLDS00003">
    <property type="entry name" value="Haloacid_Dehalogenase"/>
    <property type="match status" value="1"/>
</dbReference>
<organism evidence="1 2">
    <name type="scientific">Limobrevibacterium gyesilva</name>
    <dbReference type="NCBI Taxonomy" id="2991712"/>
    <lineage>
        <taxon>Bacteria</taxon>
        <taxon>Pseudomonadati</taxon>
        <taxon>Pseudomonadota</taxon>
        <taxon>Alphaproteobacteria</taxon>
        <taxon>Acetobacterales</taxon>
        <taxon>Acetobacteraceae</taxon>
        <taxon>Limobrevibacterium</taxon>
    </lineage>
</organism>
<dbReference type="AlphaFoldDB" id="A0AA41YJP7"/>
<dbReference type="SUPFAM" id="SSF56784">
    <property type="entry name" value="HAD-like"/>
    <property type="match status" value="1"/>
</dbReference>
<comment type="caution">
    <text evidence="1">The sequence shown here is derived from an EMBL/GenBank/DDBJ whole genome shotgun (WGS) entry which is preliminary data.</text>
</comment>
<dbReference type="CDD" id="cd07505">
    <property type="entry name" value="HAD_BPGM-like"/>
    <property type="match status" value="1"/>
</dbReference>
<dbReference type="InterPro" id="IPR036412">
    <property type="entry name" value="HAD-like_sf"/>
</dbReference>
<dbReference type="Gene3D" id="1.10.150.240">
    <property type="entry name" value="Putative phosphatase, domain 2"/>
    <property type="match status" value="1"/>
</dbReference>
<protein>
    <submittedName>
        <fullName evidence="1">HAD family phosphatase</fullName>
    </submittedName>
</protein>
<dbReference type="InterPro" id="IPR023198">
    <property type="entry name" value="PGP-like_dom2"/>
</dbReference>
<name>A0AA41YJP7_9PROT</name>
<reference evidence="1" key="1">
    <citation type="submission" date="2022-09" db="EMBL/GenBank/DDBJ databases">
        <title>Rhodovastum sp. nov. RN2-1 isolated from soil in Seongnam, South Korea.</title>
        <authorList>
            <person name="Le N.T."/>
        </authorList>
    </citation>
    <scope>NUCLEOTIDE SEQUENCE</scope>
    <source>
        <strain evidence="1">RN2-1</strain>
    </source>
</reference>
<dbReference type="InterPro" id="IPR023214">
    <property type="entry name" value="HAD_sf"/>
</dbReference>
<proteinExistence type="predicted"/>